<comment type="caution">
    <text evidence="6">The sequence shown here is derived from an EMBL/GenBank/DDBJ whole genome shotgun (WGS) entry which is preliminary data.</text>
</comment>
<dbReference type="Gene3D" id="1.10.10.10">
    <property type="entry name" value="Winged helix-like DNA-binding domain superfamily/Winged helix DNA-binding domain"/>
    <property type="match status" value="1"/>
</dbReference>
<dbReference type="Pfam" id="PF00126">
    <property type="entry name" value="HTH_1"/>
    <property type="match status" value="1"/>
</dbReference>
<dbReference type="InterPro" id="IPR000847">
    <property type="entry name" value="LysR_HTH_N"/>
</dbReference>
<evidence type="ECO:0000313" key="7">
    <source>
        <dbReference type="Proteomes" id="UP000265366"/>
    </source>
</evidence>
<evidence type="ECO:0000256" key="2">
    <source>
        <dbReference type="ARBA" id="ARBA00023015"/>
    </source>
</evidence>
<dbReference type="FunFam" id="1.10.10.10:FF:000001">
    <property type="entry name" value="LysR family transcriptional regulator"/>
    <property type="match status" value="1"/>
</dbReference>
<evidence type="ECO:0000256" key="3">
    <source>
        <dbReference type="ARBA" id="ARBA00023125"/>
    </source>
</evidence>
<organism evidence="6 7">
    <name type="scientific">Aurantiacibacter xanthus</name>
    <dbReference type="NCBI Taxonomy" id="1784712"/>
    <lineage>
        <taxon>Bacteria</taxon>
        <taxon>Pseudomonadati</taxon>
        <taxon>Pseudomonadota</taxon>
        <taxon>Alphaproteobacteria</taxon>
        <taxon>Sphingomonadales</taxon>
        <taxon>Erythrobacteraceae</taxon>
        <taxon>Aurantiacibacter</taxon>
    </lineage>
</organism>
<protein>
    <submittedName>
        <fullName evidence="6">LysR family transcriptional regulator</fullName>
    </submittedName>
</protein>
<name>A0A3A1P0N9_9SPHN</name>
<feature type="domain" description="HTH lysR-type" evidence="5">
    <location>
        <begin position="22"/>
        <end position="74"/>
    </location>
</feature>
<keyword evidence="7" id="KW-1185">Reference proteome</keyword>
<reference evidence="6 7" key="1">
    <citation type="submission" date="2018-08" db="EMBL/GenBank/DDBJ databases">
        <title>Erythrobacter zhengii sp.nov., a bacterium isolated from deep-sea sediment.</title>
        <authorList>
            <person name="Fang C."/>
            <person name="Wu Y.-H."/>
            <person name="Sun C."/>
            <person name="Wang H."/>
            <person name="Cheng H."/>
            <person name="Meng F.-X."/>
            <person name="Wang C.-S."/>
            <person name="Xu X.-W."/>
        </authorList>
    </citation>
    <scope>NUCLEOTIDE SEQUENCE [LARGE SCALE GENOMIC DNA]</scope>
    <source>
        <strain evidence="6 7">CCTCC AB 2015396</strain>
    </source>
</reference>
<accession>A0A3A1P0N9</accession>
<dbReference type="Proteomes" id="UP000265366">
    <property type="component" value="Unassembled WGS sequence"/>
</dbReference>
<dbReference type="GO" id="GO:0003700">
    <property type="term" value="F:DNA-binding transcription factor activity"/>
    <property type="evidence" value="ECO:0007669"/>
    <property type="project" value="InterPro"/>
</dbReference>
<dbReference type="Pfam" id="PF03466">
    <property type="entry name" value="LysR_substrate"/>
    <property type="match status" value="1"/>
</dbReference>
<dbReference type="EMBL" id="QXFM01000119">
    <property type="protein sequence ID" value="RIV82335.1"/>
    <property type="molecule type" value="Genomic_DNA"/>
</dbReference>
<keyword evidence="3" id="KW-0238">DNA-binding</keyword>
<keyword evidence="2" id="KW-0805">Transcription regulation</keyword>
<dbReference type="PROSITE" id="PS50931">
    <property type="entry name" value="HTH_LYSR"/>
    <property type="match status" value="1"/>
</dbReference>
<dbReference type="PANTHER" id="PTHR30537">
    <property type="entry name" value="HTH-TYPE TRANSCRIPTIONAL REGULATOR"/>
    <property type="match status" value="1"/>
</dbReference>
<evidence type="ECO:0000256" key="4">
    <source>
        <dbReference type="ARBA" id="ARBA00023163"/>
    </source>
</evidence>
<dbReference type="PANTHER" id="PTHR30537:SF35">
    <property type="entry name" value="TRANSCRIPTIONAL REGULATORY PROTEIN"/>
    <property type="match status" value="1"/>
</dbReference>
<dbReference type="GO" id="GO:0043565">
    <property type="term" value="F:sequence-specific DNA binding"/>
    <property type="evidence" value="ECO:0007669"/>
    <property type="project" value="TreeGrafter"/>
</dbReference>
<dbReference type="InterPro" id="IPR036390">
    <property type="entry name" value="WH_DNA-bd_sf"/>
</dbReference>
<dbReference type="InterPro" id="IPR058163">
    <property type="entry name" value="LysR-type_TF_proteobact-type"/>
</dbReference>
<keyword evidence="4" id="KW-0804">Transcription</keyword>
<dbReference type="Gene3D" id="3.40.190.290">
    <property type="match status" value="1"/>
</dbReference>
<dbReference type="AlphaFoldDB" id="A0A3A1P0N9"/>
<dbReference type="InterPro" id="IPR036388">
    <property type="entry name" value="WH-like_DNA-bd_sf"/>
</dbReference>
<dbReference type="GO" id="GO:0006351">
    <property type="term" value="P:DNA-templated transcription"/>
    <property type="evidence" value="ECO:0007669"/>
    <property type="project" value="TreeGrafter"/>
</dbReference>
<evidence type="ECO:0000259" key="5">
    <source>
        <dbReference type="PROSITE" id="PS50931"/>
    </source>
</evidence>
<evidence type="ECO:0000313" key="6">
    <source>
        <dbReference type="EMBL" id="RIV82335.1"/>
    </source>
</evidence>
<dbReference type="OrthoDB" id="9787460at2"/>
<dbReference type="CDD" id="cd08422">
    <property type="entry name" value="PBP2_CrgA_like"/>
    <property type="match status" value="1"/>
</dbReference>
<proteinExistence type="inferred from homology"/>
<evidence type="ECO:0000256" key="1">
    <source>
        <dbReference type="ARBA" id="ARBA00009437"/>
    </source>
</evidence>
<dbReference type="SUPFAM" id="SSF53850">
    <property type="entry name" value="Periplasmic binding protein-like II"/>
    <property type="match status" value="1"/>
</dbReference>
<gene>
    <name evidence="6" type="ORF">D2V17_15605</name>
</gene>
<dbReference type="InterPro" id="IPR005119">
    <property type="entry name" value="LysR_subst-bd"/>
</dbReference>
<dbReference type="SUPFAM" id="SSF46785">
    <property type="entry name" value="Winged helix' DNA-binding domain"/>
    <property type="match status" value="1"/>
</dbReference>
<comment type="similarity">
    <text evidence="1">Belongs to the LysR transcriptional regulatory family.</text>
</comment>
<sequence>MRRQRSQIANNGKSVMDTLVNIRTFLAAASLGSFAAAARAERIAPSVVSKRIGQLEHQFRVTLFHRSTREILLTSDGRRLLPQCQRLLAQYEEIAEPEATETVRGHLRIDAPGTVTNRIFGPLFGEFMQLHPEVTIDLRLIDRLNDQLDLDCDLTIGARPSTSGQVVEIPLMPYSNATYASARYCEEFGTPVHPHQLMEHKCLASLLYGNTWHFYSEHNDFAVRVQPRFQVNDALVLREAVRQGLGVAVLPSILVADDVASGAFVRLLPDFRPPPLWLKAMVPSQRMLKPNVRELVAFLQEKLAMAQEKSGAEMWNVLPHRQQVDFQ</sequence>